<gene>
    <name evidence="6" type="ORF">QQX98_000846</name>
</gene>
<organism evidence="6 7">
    <name type="scientific">Neonectria punicea</name>
    <dbReference type="NCBI Taxonomy" id="979145"/>
    <lineage>
        <taxon>Eukaryota</taxon>
        <taxon>Fungi</taxon>
        <taxon>Dikarya</taxon>
        <taxon>Ascomycota</taxon>
        <taxon>Pezizomycotina</taxon>
        <taxon>Sordariomycetes</taxon>
        <taxon>Hypocreomycetidae</taxon>
        <taxon>Hypocreales</taxon>
        <taxon>Nectriaceae</taxon>
        <taxon>Neonectria</taxon>
    </lineage>
</organism>
<sequence length="177" mass="20112">MSKIEPQEIEHGGQNSLPFISEEHREYLIQRHGTANLDPLPHMDDDDPLNWPERKKLVNLSLISFHAFMATFTAAAIQSAFVNIAEDLHVTVHKATYLTSLVNAVQFILYFFLGPESRYVPTTAGQQPQATTFRQKFLHFRAIDPTPLKFIDFLQPLILLARPYIAIPAASHAMIFL</sequence>
<keyword evidence="7" id="KW-1185">Reference proteome</keyword>
<feature type="transmembrane region" description="Helical" evidence="5">
    <location>
        <begin position="57"/>
        <end position="77"/>
    </location>
</feature>
<comment type="subcellular location">
    <subcellularLocation>
        <location evidence="1">Membrane</location>
        <topology evidence="1">Multi-pass membrane protein</topology>
    </subcellularLocation>
</comment>
<keyword evidence="2 5" id="KW-0812">Transmembrane</keyword>
<name>A0ABR1HR86_9HYPO</name>
<protein>
    <submittedName>
        <fullName evidence="6">Uncharacterized protein</fullName>
    </submittedName>
</protein>
<evidence type="ECO:0000256" key="4">
    <source>
        <dbReference type="ARBA" id="ARBA00023136"/>
    </source>
</evidence>
<comment type="caution">
    <text evidence="6">The sequence shown here is derived from an EMBL/GenBank/DDBJ whole genome shotgun (WGS) entry which is preliminary data.</text>
</comment>
<evidence type="ECO:0000256" key="3">
    <source>
        <dbReference type="ARBA" id="ARBA00022989"/>
    </source>
</evidence>
<accession>A0ABR1HR86</accession>
<keyword evidence="3 5" id="KW-1133">Transmembrane helix</keyword>
<evidence type="ECO:0000313" key="6">
    <source>
        <dbReference type="EMBL" id="KAK7423656.1"/>
    </source>
</evidence>
<proteinExistence type="predicted"/>
<evidence type="ECO:0000256" key="2">
    <source>
        <dbReference type="ARBA" id="ARBA00022692"/>
    </source>
</evidence>
<reference evidence="6 7" key="1">
    <citation type="journal article" date="2025" name="Microbiol. Resour. Announc.">
        <title>Draft genome sequences for Neonectria magnoliae and Neonectria punicea, canker pathogens of Liriodendron tulipifera and Acer saccharum in West Virginia.</title>
        <authorList>
            <person name="Petronek H.M."/>
            <person name="Kasson M.T."/>
            <person name="Metheny A.M."/>
            <person name="Stauder C.M."/>
            <person name="Lovett B."/>
            <person name="Lynch S.C."/>
            <person name="Garnas J.R."/>
            <person name="Kasson L.R."/>
            <person name="Stajich J.E."/>
        </authorList>
    </citation>
    <scope>NUCLEOTIDE SEQUENCE [LARGE SCALE GENOMIC DNA]</scope>
    <source>
        <strain evidence="6 7">NRRL 64653</strain>
    </source>
</reference>
<evidence type="ECO:0000256" key="5">
    <source>
        <dbReference type="SAM" id="Phobius"/>
    </source>
</evidence>
<dbReference type="InterPro" id="IPR036259">
    <property type="entry name" value="MFS_trans_sf"/>
</dbReference>
<dbReference type="PANTHER" id="PTHR23502:SF2">
    <property type="entry name" value="TRANSPORTER, PUTATIVE (AFU_ORTHOLOGUE AFUA_2G08910)-RELATED"/>
    <property type="match status" value="1"/>
</dbReference>
<dbReference type="EMBL" id="JAZAVJ010000008">
    <property type="protein sequence ID" value="KAK7423656.1"/>
    <property type="molecule type" value="Genomic_DNA"/>
</dbReference>
<dbReference type="SUPFAM" id="SSF103473">
    <property type="entry name" value="MFS general substrate transporter"/>
    <property type="match status" value="1"/>
</dbReference>
<dbReference type="PANTHER" id="PTHR23502">
    <property type="entry name" value="MAJOR FACILITATOR SUPERFAMILY"/>
    <property type="match status" value="1"/>
</dbReference>
<keyword evidence="4 5" id="KW-0472">Membrane</keyword>
<evidence type="ECO:0000256" key="1">
    <source>
        <dbReference type="ARBA" id="ARBA00004141"/>
    </source>
</evidence>
<evidence type="ECO:0000313" key="7">
    <source>
        <dbReference type="Proteomes" id="UP001498476"/>
    </source>
</evidence>
<feature type="transmembrane region" description="Helical" evidence="5">
    <location>
        <begin position="97"/>
        <end position="113"/>
    </location>
</feature>
<dbReference type="Proteomes" id="UP001498476">
    <property type="component" value="Unassembled WGS sequence"/>
</dbReference>